<reference evidence="1 2" key="1">
    <citation type="submission" date="2014-04" db="EMBL/GenBank/DDBJ databases">
        <title>Genome evolution of avian class.</title>
        <authorList>
            <person name="Zhang G."/>
            <person name="Li C."/>
        </authorList>
    </citation>
    <scope>NUCLEOTIDE SEQUENCE [LARGE SCALE GENOMIC DNA]</scope>
    <source>
        <strain evidence="1">BGI_N337</strain>
    </source>
</reference>
<feature type="non-terminal residue" evidence="1">
    <location>
        <position position="1"/>
    </location>
</feature>
<sequence>VLMKSLDQGSQSTEFWQLHHFPSTYKTCAAHRRLCSRT</sequence>
<dbReference type="OrthoDB" id="10293412at2759"/>
<gene>
    <name evidence="1" type="ORF">N337_05616</name>
</gene>
<accession>A0A091V3R1</accession>
<evidence type="ECO:0000313" key="1">
    <source>
        <dbReference type="EMBL" id="KFQ84433.1"/>
    </source>
</evidence>
<dbReference type="AlphaFoldDB" id="A0A091V3R1"/>
<keyword evidence="2" id="KW-1185">Reference proteome</keyword>
<organism evidence="1 2">
    <name type="scientific">Phoenicopterus ruber ruber</name>
    <dbReference type="NCBI Taxonomy" id="9218"/>
    <lineage>
        <taxon>Eukaryota</taxon>
        <taxon>Metazoa</taxon>
        <taxon>Chordata</taxon>
        <taxon>Craniata</taxon>
        <taxon>Vertebrata</taxon>
        <taxon>Euteleostomi</taxon>
        <taxon>Archelosauria</taxon>
        <taxon>Archosauria</taxon>
        <taxon>Dinosauria</taxon>
        <taxon>Saurischia</taxon>
        <taxon>Theropoda</taxon>
        <taxon>Coelurosauria</taxon>
        <taxon>Aves</taxon>
        <taxon>Neognathae</taxon>
        <taxon>Neoaves</taxon>
        <taxon>Mirandornithes</taxon>
        <taxon>Phoenicopteriformes</taxon>
        <taxon>Phoenicopteridae</taxon>
        <taxon>Phoenicopterus</taxon>
    </lineage>
</organism>
<dbReference type="Proteomes" id="UP000053700">
    <property type="component" value="Unassembled WGS sequence"/>
</dbReference>
<protein>
    <submittedName>
        <fullName evidence="1">Uncharacterized protein</fullName>
    </submittedName>
</protein>
<dbReference type="EMBL" id="KK412565">
    <property type="protein sequence ID" value="KFQ84433.1"/>
    <property type="molecule type" value="Genomic_DNA"/>
</dbReference>
<name>A0A091V3R1_PHORB</name>
<feature type="non-terminal residue" evidence="1">
    <location>
        <position position="38"/>
    </location>
</feature>
<evidence type="ECO:0000313" key="2">
    <source>
        <dbReference type="Proteomes" id="UP000053700"/>
    </source>
</evidence>
<proteinExistence type="predicted"/>